<organism evidence="3 4">
    <name type="scientific">Mediterraneibacter gnavus</name>
    <name type="common">Ruminococcus gnavus</name>
    <dbReference type="NCBI Taxonomy" id="33038"/>
    <lineage>
        <taxon>Bacteria</taxon>
        <taxon>Bacillati</taxon>
        <taxon>Bacillota</taxon>
        <taxon>Clostridia</taxon>
        <taxon>Lachnospirales</taxon>
        <taxon>Lachnospiraceae</taxon>
        <taxon>Mediterraneibacter</taxon>
    </lineage>
</organism>
<dbReference type="SUPFAM" id="SSF49373">
    <property type="entry name" value="Invasin/intimin cell-adhesion fragments"/>
    <property type="match status" value="1"/>
</dbReference>
<sequence length="448" mass="48461">MQDTRDDHEYDVRQNGLDGLSEDLDKQLEETLYDVTHNAEKQEQVISGMLNRVVGNYQQAYDKIQQIINSTGFVPNKDLSNNLGNLGTSNGAQDQVDNSMTNAPNYRPDDWTGVNTGQIQNGTTQDKNDQIQGDISKNPDLSNRPVAEITLSPGTLSIQEGSTGTVSATIRPNDAKNKSLQWVSSNPNVATVANGTVHAVKAGSTTISAIATDGGGATSTNSCAVTVTPKPEPPKPTTPPPSNNGGGDGVPNVGDKVIFASGDYYYSSDGQSPAGNEMRGQEVYITSVNNANWAQKKYHISRTPRFGERDLGWVSLDQLRGYASGTKKFVNGSEIVRINEGNNPEMMVRRGALTGTATTITYGDAVVNARLSKNIMDLGEHKDDIYSSLNIANSLGERPNVTNNYYDKMIEVQGSIDKETYPGMKKVIEGVTKEFTKEAKRAGVHRSF</sequence>
<feature type="region of interest" description="Disordered" evidence="1">
    <location>
        <begin position="226"/>
        <end position="253"/>
    </location>
</feature>
<evidence type="ECO:0000259" key="2">
    <source>
        <dbReference type="SMART" id="SM00635"/>
    </source>
</evidence>
<protein>
    <submittedName>
        <fullName evidence="3">Ig-like domain-containing protein</fullName>
    </submittedName>
</protein>
<name>A0A9Q4HW39_MEDGN</name>
<evidence type="ECO:0000313" key="3">
    <source>
        <dbReference type="EMBL" id="MCZ0666482.1"/>
    </source>
</evidence>
<feature type="compositionally biased region" description="Pro residues" evidence="1">
    <location>
        <begin position="230"/>
        <end position="242"/>
    </location>
</feature>
<feature type="region of interest" description="Disordered" evidence="1">
    <location>
        <begin position="1"/>
        <end position="20"/>
    </location>
</feature>
<dbReference type="Pfam" id="PF02368">
    <property type="entry name" value="Big_2"/>
    <property type="match status" value="1"/>
</dbReference>
<accession>A0A9Q4HW39</accession>
<dbReference type="Proteomes" id="UP001079535">
    <property type="component" value="Unassembled WGS sequence"/>
</dbReference>
<dbReference type="Gene3D" id="2.60.40.1080">
    <property type="match status" value="1"/>
</dbReference>
<dbReference type="SMART" id="SM00635">
    <property type="entry name" value="BID_2"/>
    <property type="match status" value="1"/>
</dbReference>
<proteinExistence type="predicted"/>
<dbReference type="InterPro" id="IPR003343">
    <property type="entry name" value="Big_2"/>
</dbReference>
<feature type="compositionally biased region" description="Basic and acidic residues" evidence="1">
    <location>
        <begin position="1"/>
        <end position="12"/>
    </location>
</feature>
<dbReference type="EMBL" id="JAPRAY010000003">
    <property type="protein sequence ID" value="MCZ0666482.1"/>
    <property type="molecule type" value="Genomic_DNA"/>
</dbReference>
<dbReference type="InterPro" id="IPR008964">
    <property type="entry name" value="Invasin/intimin_cell_adhesion"/>
</dbReference>
<feature type="compositionally biased region" description="Polar residues" evidence="1">
    <location>
        <begin position="118"/>
        <end position="141"/>
    </location>
</feature>
<reference evidence="3" key="1">
    <citation type="submission" date="2022-11" db="EMBL/GenBank/DDBJ databases">
        <title>Temperate bacteriophages infecting mucin-degrading bacterium Ruminococcus gnavus from the human gut.</title>
        <authorList>
            <person name="Buttimer C."/>
        </authorList>
    </citation>
    <scope>NUCLEOTIDE SEQUENCE</scope>
    <source>
        <strain evidence="3">CCUG 49994</strain>
    </source>
</reference>
<gene>
    <name evidence="3" type="ORF">OZZ17_02880</name>
</gene>
<feature type="domain" description="BIG2" evidence="2">
    <location>
        <begin position="145"/>
        <end position="221"/>
    </location>
</feature>
<feature type="region of interest" description="Disordered" evidence="1">
    <location>
        <begin position="118"/>
        <end position="145"/>
    </location>
</feature>
<evidence type="ECO:0000256" key="1">
    <source>
        <dbReference type="SAM" id="MobiDB-lite"/>
    </source>
</evidence>
<comment type="caution">
    <text evidence="3">The sequence shown here is derived from an EMBL/GenBank/DDBJ whole genome shotgun (WGS) entry which is preliminary data.</text>
</comment>
<dbReference type="RefSeq" id="WP_268803340.1">
    <property type="nucleotide sequence ID" value="NZ_JAPRAY010000003.1"/>
</dbReference>
<dbReference type="AlphaFoldDB" id="A0A9Q4HW39"/>
<evidence type="ECO:0000313" key="4">
    <source>
        <dbReference type="Proteomes" id="UP001079535"/>
    </source>
</evidence>